<reference evidence="1" key="1">
    <citation type="submission" date="2014-11" db="EMBL/GenBank/DDBJ databases">
        <authorList>
            <person name="Amaro Gonzalez C."/>
        </authorList>
    </citation>
    <scope>NUCLEOTIDE SEQUENCE</scope>
</reference>
<proteinExistence type="predicted"/>
<evidence type="ECO:0000313" key="1">
    <source>
        <dbReference type="EMBL" id="JAH35272.1"/>
    </source>
</evidence>
<protein>
    <submittedName>
        <fullName evidence="1">Uncharacterized protein</fullName>
    </submittedName>
</protein>
<organism evidence="1">
    <name type="scientific">Anguilla anguilla</name>
    <name type="common">European freshwater eel</name>
    <name type="synonym">Muraena anguilla</name>
    <dbReference type="NCBI Taxonomy" id="7936"/>
    <lineage>
        <taxon>Eukaryota</taxon>
        <taxon>Metazoa</taxon>
        <taxon>Chordata</taxon>
        <taxon>Craniata</taxon>
        <taxon>Vertebrata</taxon>
        <taxon>Euteleostomi</taxon>
        <taxon>Actinopterygii</taxon>
        <taxon>Neopterygii</taxon>
        <taxon>Teleostei</taxon>
        <taxon>Anguilliformes</taxon>
        <taxon>Anguillidae</taxon>
        <taxon>Anguilla</taxon>
    </lineage>
</organism>
<name>A0A0E9S256_ANGAN</name>
<dbReference type="AlphaFoldDB" id="A0A0E9S256"/>
<accession>A0A0E9S256</accession>
<dbReference type="EMBL" id="GBXM01073305">
    <property type="protein sequence ID" value="JAH35272.1"/>
    <property type="molecule type" value="Transcribed_RNA"/>
</dbReference>
<sequence>MVHILFPLTQKGYGSYPIPSDTEWLWFISYSLRHRMAVVQILFPLPQNSSWFKSCSLRHITPCFTVSIKWDR</sequence>
<reference evidence="1" key="2">
    <citation type="journal article" date="2015" name="Fish Shellfish Immunol.">
        <title>Early steps in the European eel (Anguilla anguilla)-Vibrio vulnificus interaction in the gills: Role of the RtxA13 toxin.</title>
        <authorList>
            <person name="Callol A."/>
            <person name="Pajuelo D."/>
            <person name="Ebbesson L."/>
            <person name="Teles M."/>
            <person name="MacKenzie S."/>
            <person name="Amaro C."/>
        </authorList>
    </citation>
    <scope>NUCLEOTIDE SEQUENCE</scope>
</reference>